<dbReference type="Proteomes" id="UP000538075">
    <property type="component" value="Unassembled WGS sequence"/>
</dbReference>
<organism evidence="1 2">
    <name type="scientific">Cylindrospermopsis raciborskii CS-506_A</name>
    <dbReference type="NCBI Taxonomy" id="2585140"/>
    <lineage>
        <taxon>Bacteria</taxon>
        <taxon>Bacillati</taxon>
        <taxon>Cyanobacteriota</taxon>
        <taxon>Cyanophyceae</taxon>
        <taxon>Nostocales</taxon>
        <taxon>Aphanizomenonaceae</taxon>
        <taxon>Cylindrospermopsis</taxon>
    </lineage>
</organism>
<reference evidence="1 2" key="1">
    <citation type="journal article" date="2020" name="J. Appl. Phycol.">
        <title>Morphological changes and genome evolution in Raphidiopsis raciborskii CS-506 after 23 years in culture.</title>
        <authorList>
            <person name="Willis A."/>
            <person name="Bent S.J."/>
            <person name="Jameson I.D."/>
        </authorList>
    </citation>
    <scope>NUCLEOTIDE SEQUENCE [LARGE SCALE GENOMIC DNA]</scope>
    <source>
        <strain evidence="1 2">CS-506_A</strain>
    </source>
</reference>
<dbReference type="AlphaFoldDB" id="A0A838WIW0"/>
<sequence>MALVTAASIALHPSMGVANGLNKEPGISSNIKNITNPRRFCLSILLKNWFF</sequence>
<gene>
    <name evidence="1" type="ORF">FHK98_07700</name>
</gene>
<name>A0A838WIW0_9CYAN</name>
<evidence type="ECO:0000313" key="2">
    <source>
        <dbReference type="Proteomes" id="UP000538075"/>
    </source>
</evidence>
<proteinExistence type="predicted"/>
<accession>A0A838WIW0</accession>
<comment type="caution">
    <text evidence="1">The sequence shown here is derived from an EMBL/GenBank/DDBJ whole genome shotgun (WGS) entry which is preliminary data.</text>
</comment>
<protein>
    <submittedName>
        <fullName evidence="1">Uncharacterized protein</fullName>
    </submittedName>
</protein>
<evidence type="ECO:0000313" key="1">
    <source>
        <dbReference type="EMBL" id="MBA4465556.1"/>
    </source>
</evidence>
<dbReference type="EMBL" id="VDFG01000493">
    <property type="protein sequence ID" value="MBA4465556.1"/>
    <property type="molecule type" value="Genomic_DNA"/>
</dbReference>